<dbReference type="SUPFAM" id="SSF81383">
    <property type="entry name" value="F-box domain"/>
    <property type="match status" value="1"/>
</dbReference>
<keyword evidence="3" id="KW-1185">Reference proteome</keyword>
<sequence>MRKEIPADVEIDILRRLPIASCTVRFRCVCKSWRAIISDPSFSRQKLSFSAAADDDDAAGEAISDPPRPLVMVIREYWNRSVYSLHSCKTFKPLLESVDLPFSSEKKYRIAGCCGGLFCMHAGSGFHRTIKPFRPATDVFLWNPTTSETKFCPATLFTPPSASASVRGVGLGFDPESNDYKIVRQIEYQEEQFDRSSSSIRVRDVLFVELYSLRNDSWKIIDDIDCSLRLPLLPYSQQPPCYKGKLYWWGTDAYPRGEATRFVTFDLSREVFQRAEVRNPADRPWIVGSLFVPPESWTEGS</sequence>
<dbReference type="InterPro" id="IPR006527">
    <property type="entry name" value="F-box-assoc_dom_typ1"/>
</dbReference>
<evidence type="ECO:0000259" key="1">
    <source>
        <dbReference type="SMART" id="SM00256"/>
    </source>
</evidence>
<dbReference type="AlphaFoldDB" id="A0AAV2D3V3"/>
<protein>
    <recommendedName>
        <fullName evidence="1">F-box domain-containing protein</fullName>
    </recommendedName>
</protein>
<dbReference type="SMART" id="SM00256">
    <property type="entry name" value="FBOX"/>
    <property type="match status" value="1"/>
</dbReference>
<organism evidence="2 3">
    <name type="scientific">Linum trigynum</name>
    <dbReference type="NCBI Taxonomy" id="586398"/>
    <lineage>
        <taxon>Eukaryota</taxon>
        <taxon>Viridiplantae</taxon>
        <taxon>Streptophyta</taxon>
        <taxon>Embryophyta</taxon>
        <taxon>Tracheophyta</taxon>
        <taxon>Spermatophyta</taxon>
        <taxon>Magnoliopsida</taxon>
        <taxon>eudicotyledons</taxon>
        <taxon>Gunneridae</taxon>
        <taxon>Pentapetalae</taxon>
        <taxon>rosids</taxon>
        <taxon>fabids</taxon>
        <taxon>Malpighiales</taxon>
        <taxon>Linaceae</taxon>
        <taxon>Linum</taxon>
    </lineage>
</organism>
<dbReference type="InterPro" id="IPR036047">
    <property type="entry name" value="F-box-like_dom_sf"/>
</dbReference>
<evidence type="ECO:0000313" key="2">
    <source>
        <dbReference type="EMBL" id="CAL1366222.1"/>
    </source>
</evidence>
<dbReference type="InterPro" id="IPR050796">
    <property type="entry name" value="SCF_F-box_component"/>
</dbReference>
<dbReference type="EMBL" id="OZ034815">
    <property type="protein sequence ID" value="CAL1366222.1"/>
    <property type="molecule type" value="Genomic_DNA"/>
</dbReference>
<dbReference type="Pfam" id="PF00646">
    <property type="entry name" value="F-box"/>
    <property type="match status" value="1"/>
</dbReference>
<dbReference type="PANTHER" id="PTHR31672:SF13">
    <property type="entry name" value="F-BOX PROTEIN CPR30-LIKE"/>
    <property type="match status" value="1"/>
</dbReference>
<dbReference type="InterPro" id="IPR001810">
    <property type="entry name" value="F-box_dom"/>
</dbReference>
<reference evidence="2 3" key="1">
    <citation type="submission" date="2024-04" db="EMBL/GenBank/DDBJ databases">
        <authorList>
            <person name="Fracassetti M."/>
        </authorList>
    </citation>
    <scope>NUCLEOTIDE SEQUENCE [LARGE SCALE GENOMIC DNA]</scope>
</reference>
<dbReference type="CDD" id="cd22157">
    <property type="entry name" value="F-box_AtFBW1-like"/>
    <property type="match status" value="1"/>
</dbReference>
<gene>
    <name evidence="2" type="ORF">LTRI10_LOCUS10536</name>
</gene>
<dbReference type="PANTHER" id="PTHR31672">
    <property type="entry name" value="BNACNNG10540D PROTEIN"/>
    <property type="match status" value="1"/>
</dbReference>
<dbReference type="Gene3D" id="1.20.1280.50">
    <property type="match status" value="1"/>
</dbReference>
<evidence type="ECO:0000313" key="3">
    <source>
        <dbReference type="Proteomes" id="UP001497516"/>
    </source>
</evidence>
<feature type="domain" description="F-box" evidence="1">
    <location>
        <begin position="5"/>
        <end position="46"/>
    </location>
</feature>
<proteinExistence type="predicted"/>
<dbReference type="Pfam" id="PF07734">
    <property type="entry name" value="FBA_1"/>
    <property type="match status" value="1"/>
</dbReference>
<dbReference type="InterPro" id="IPR017451">
    <property type="entry name" value="F-box-assoc_interact_dom"/>
</dbReference>
<dbReference type="Proteomes" id="UP001497516">
    <property type="component" value="Chromosome 2"/>
</dbReference>
<dbReference type="NCBIfam" id="TIGR01640">
    <property type="entry name" value="F_box_assoc_1"/>
    <property type="match status" value="1"/>
</dbReference>
<name>A0AAV2D3V3_9ROSI</name>
<accession>A0AAV2D3V3</accession>